<protein>
    <recommendedName>
        <fullName evidence="3">PAC domain-containing protein</fullName>
    </recommendedName>
</protein>
<evidence type="ECO:0008006" key="3">
    <source>
        <dbReference type="Google" id="ProtNLM"/>
    </source>
</evidence>
<keyword evidence="2" id="KW-1185">Reference proteome</keyword>
<evidence type="ECO:0000313" key="1">
    <source>
        <dbReference type="EMBL" id="WWT33284.1"/>
    </source>
</evidence>
<dbReference type="EMBL" id="CP146275">
    <property type="protein sequence ID" value="WWT33284.1"/>
    <property type="molecule type" value="Genomic_DNA"/>
</dbReference>
<organism evidence="1 2">
    <name type="scientific">Pelagibacterium nitratireducens</name>
    <dbReference type="NCBI Taxonomy" id="1046114"/>
    <lineage>
        <taxon>Bacteria</taxon>
        <taxon>Pseudomonadati</taxon>
        <taxon>Pseudomonadota</taxon>
        <taxon>Alphaproteobacteria</taxon>
        <taxon>Hyphomicrobiales</taxon>
        <taxon>Devosiaceae</taxon>
        <taxon>Pelagibacterium</taxon>
    </lineage>
</organism>
<gene>
    <name evidence="1" type="ORF">V6617_02105</name>
</gene>
<dbReference type="InterPro" id="IPR035965">
    <property type="entry name" value="PAS-like_dom_sf"/>
</dbReference>
<dbReference type="Proteomes" id="UP001369958">
    <property type="component" value="Chromosome"/>
</dbReference>
<accession>A0ABZ2I1S7</accession>
<dbReference type="SUPFAM" id="SSF55785">
    <property type="entry name" value="PYP-like sensor domain (PAS domain)"/>
    <property type="match status" value="1"/>
</dbReference>
<sequence>MVGEEAKRNRKDAEADINAGVDTGGPFVIAVQGTRMPTVISDPNLPGNPIIRKCQFSRAYRTPAGGGAWTILSLYDGPETDPEAQAKIEHAFEHGFDAAYPETLYKRKNGETFWAIIFVGPVVDGNCTIVQHCASFLYVIRRRQDEERMRAMLDKLDHRLKVDRGPAAYVPAALIS</sequence>
<name>A0ABZ2I1S7_9HYPH</name>
<dbReference type="Gene3D" id="3.30.450.20">
    <property type="entry name" value="PAS domain"/>
    <property type="match status" value="1"/>
</dbReference>
<reference evidence="1 2" key="1">
    <citation type="submission" date="2024-02" db="EMBL/GenBank/DDBJ databases">
        <title>Complete genome sequence of Pelagibacterium nitratireducens ZH15.</title>
        <authorList>
            <person name="Zhao L.H."/>
        </authorList>
    </citation>
    <scope>NUCLEOTIDE SEQUENCE [LARGE SCALE GENOMIC DNA]</scope>
    <source>
        <strain evidence="1 2">ZH15</strain>
    </source>
</reference>
<dbReference type="RefSeq" id="WP_338608766.1">
    <property type="nucleotide sequence ID" value="NZ_CP146275.1"/>
</dbReference>
<proteinExistence type="predicted"/>
<evidence type="ECO:0000313" key="2">
    <source>
        <dbReference type="Proteomes" id="UP001369958"/>
    </source>
</evidence>